<accession>A0ACB6RRG2</accession>
<name>A0ACB6RRG2_9PLEO</name>
<protein>
    <submittedName>
        <fullName evidence="1">Uncharacterized protein</fullName>
    </submittedName>
</protein>
<dbReference type="EMBL" id="MU006731">
    <property type="protein sequence ID" value="KAF2624287.1"/>
    <property type="molecule type" value="Genomic_DNA"/>
</dbReference>
<reference evidence="1" key="1">
    <citation type="journal article" date="2020" name="Stud. Mycol.">
        <title>101 Dothideomycetes genomes: a test case for predicting lifestyles and emergence of pathogens.</title>
        <authorList>
            <person name="Haridas S."/>
            <person name="Albert R."/>
            <person name="Binder M."/>
            <person name="Bloem J."/>
            <person name="Labutti K."/>
            <person name="Salamov A."/>
            <person name="Andreopoulos B."/>
            <person name="Baker S."/>
            <person name="Barry K."/>
            <person name="Bills G."/>
            <person name="Bluhm B."/>
            <person name="Cannon C."/>
            <person name="Castanera R."/>
            <person name="Culley D."/>
            <person name="Daum C."/>
            <person name="Ezra D."/>
            <person name="Gonzalez J."/>
            <person name="Henrissat B."/>
            <person name="Kuo A."/>
            <person name="Liang C."/>
            <person name="Lipzen A."/>
            <person name="Lutzoni F."/>
            <person name="Magnuson J."/>
            <person name="Mondo S."/>
            <person name="Nolan M."/>
            <person name="Ohm R."/>
            <person name="Pangilinan J."/>
            <person name="Park H.-J."/>
            <person name="Ramirez L."/>
            <person name="Alfaro M."/>
            <person name="Sun H."/>
            <person name="Tritt A."/>
            <person name="Yoshinaga Y."/>
            <person name="Zwiers L.-H."/>
            <person name="Turgeon B."/>
            <person name="Goodwin S."/>
            <person name="Spatafora J."/>
            <person name="Crous P."/>
            <person name="Grigoriev I."/>
        </authorList>
    </citation>
    <scope>NUCLEOTIDE SEQUENCE</scope>
    <source>
        <strain evidence="1">CBS 525.71</strain>
    </source>
</reference>
<dbReference type="Proteomes" id="UP000799754">
    <property type="component" value="Unassembled WGS sequence"/>
</dbReference>
<proteinExistence type="predicted"/>
<evidence type="ECO:0000313" key="2">
    <source>
        <dbReference type="Proteomes" id="UP000799754"/>
    </source>
</evidence>
<evidence type="ECO:0000313" key="1">
    <source>
        <dbReference type="EMBL" id="KAF2624287.1"/>
    </source>
</evidence>
<organism evidence="1 2">
    <name type="scientific">Macroventuria anomochaeta</name>
    <dbReference type="NCBI Taxonomy" id="301207"/>
    <lineage>
        <taxon>Eukaryota</taxon>
        <taxon>Fungi</taxon>
        <taxon>Dikarya</taxon>
        <taxon>Ascomycota</taxon>
        <taxon>Pezizomycotina</taxon>
        <taxon>Dothideomycetes</taxon>
        <taxon>Pleosporomycetidae</taxon>
        <taxon>Pleosporales</taxon>
        <taxon>Pleosporineae</taxon>
        <taxon>Didymellaceae</taxon>
        <taxon>Macroventuria</taxon>
    </lineage>
</organism>
<comment type="caution">
    <text evidence="1">The sequence shown here is derived from an EMBL/GenBank/DDBJ whole genome shotgun (WGS) entry which is preliminary data.</text>
</comment>
<gene>
    <name evidence="1" type="ORF">BU25DRAFT_493606</name>
</gene>
<keyword evidence="2" id="KW-1185">Reference proteome</keyword>
<sequence>MSDNQYSLSYAGPTRNSTAMQFQTVNPYVALVATAGPEHDGRSSSSGSPPSSGSSASLFAYNEGAALPATPSRSQVQTYSGSRMPQQHMSYGSPEQARFTGFSVNNTPTRTNYAARAADHGARRTAARTSISSASHVSTMAYNYQRSQASSLAGVPESVAVQEMAFRQGQHDSNSSFDVPANPFVKQFDQLWAAFYKLGKECDGQRAPTPVNPSRENFAWPVLINPYTQSLKHPNGSLDPIWTRKMIQVALNCMQELIRITCRRNTGWDKTVADIPLPAQEALVAFPDLAQQYDALKRDAKEARAGGRPYGY</sequence>